<feature type="region of interest" description="Disordered" evidence="1">
    <location>
        <begin position="281"/>
        <end position="778"/>
    </location>
</feature>
<feature type="region of interest" description="Disordered" evidence="1">
    <location>
        <begin position="57"/>
        <end position="110"/>
    </location>
</feature>
<accession>A0A8H7HUV6</accession>
<dbReference type="EMBL" id="JACYCD010000049">
    <property type="protein sequence ID" value="KAF8707620.1"/>
    <property type="molecule type" value="Genomic_DNA"/>
</dbReference>
<dbReference type="OrthoDB" id="5964929at2759"/>
<feature type="compositionally biased region" description="Polar residues" evidence="1">
    <location>
        <begin position="658"/>
        <end position="671"/>
    </location>
</feature>
<reference evidence="2" key="1">
    <citation type="submission" date="2020-09" db="EMBL/GenBank/DDBJ databases">
        <title>Comparative genome analyses of four rice-infecting Rhizoctonia solani isolates reveal extensive enrichment of homogalacturonan modification genes.</title>
        <authorList>
            <person name="Lee D.-Y."/>
            <person name="Jeon J."/>
            <person name="Kim K.-T."/>
            <person name="Cheong K."/>
            <person name="Song H."/>
            <person name="Choi G."/>
            <person name="Ko J."/>
            <person name="Opiyo S.O."/>
            <person name="Zuo S."/>
            <person name="Madhav S."/>
            <person name="Lee Y.-H."/>
            <person name="Wang G.-L."/>
        </authorList>
    </citation>
    <scope>NUCLEOTIDE SEQUENCE</scope>
    <source>
        <strain evidence="2">AG1-IA WGL</strain>
    </source>
</reference>
<evidence type="ECO:0000256" key="1">
    <source>
        <dbReference type="SAM" id="MobiDB-lite"/>
    </source>
</evidence>
<organism evidence="2 3">
    <name type="scientific">Rhizoctonia solani</name>
    <dbReference type="NCBI Taxonomy" id="456999"/>
    <lineage>
        <taxon>Eukaryota</taxon>
        <taxon>Fungi</taxon>
        <taxon>Dikarya</taxon>
        <taxon>Basidiomycota</taxon>
        <taxon>Agaricomycotina</taxon>
        <taxon>Agaricomycetes</taxon>
        <taxon>Cantharellales</taxon>
        <taxon>Ceratobasidiaceae</taxon>
        <taxon>Rhizoctonia</taxon>
    </lineage>
</organism>
<feature type="region of interest" description="Disordered" evidence="1">
    <location>
        <begin position="1"/>
        <end position="42"/>
    </location>
</feature>
<comment type="caution">
    <text evidence="2">The sequence shown here is derived from an EMBL/GenBank/DDBJ whole genome shotgun (WGS) entry which is preliminary data.</text>
</comment>
<feature type="compositionally biased region" description="Polar residues" evidence="1">
    <location>
        <begin position="718"/>
        <end position="731"/>
    </location>
</feature>
<name>A0A8H7HUV6_9AGAM</name>
<gene>
    <name evidence="2" type="ORF">RHS03_03370</name>
</gene>
<protein>
    <submittedName>
        <fullName evidence="2">Uncharacterized protein</fullName>
    </submittedName>
</protein>
<feature type="compositionally biased region" description="Polar residues" evidence="1">
    <location>
        <begin position="361"/>
        <end position="379"/>
    </location>
</feature>
<evidence type="ECO:0000313" key="3">
    <source>
        <dbReference type="Proteomes" id="UP000602905"/>
    </source>
</evidence>
<dbReference type="Proteomes" id="UP000602905">
    <property type="component" value="Unassembled WGS sequence"/>
</dbReference>
<feature type="compositionally biased region" description="Basic and acidic residues" evidence="1">
    <location>
        <begin position="395"/>
        <end position="418"/>
    </location>
</feature>
<feature type="compositionally biased region" description="Low complexity" evidence="1">
    <location>
        <begin position="489"/>
        <end position="515"/>
    </location>
</feature>
<feature type="compositionally biased region" description="Polar residues" evidence="1">
    <location>
        <begin position="585"/>
        <end position="597"/>
    </location>
</feature>
<sequence length="778" mass="81951">MDSHKPGAVLPRPRSATVGSGRSGKSSKSAEEFGDKAGASVKTSITSSFKSFASNLIRSKPTPAPTPAPIAAASSPPPSIPRFITPPPQGSGPQTIRLIPSPGPNQLPRSRSAADILEGVAVPAPAFKKIANELAEAEKLLNEEDVDQVSFGFGAAGYEDHSAHDVSMASVSLPFVTEQHEENKPEEPFNKRTSFVFGSPQHSVTNAEFGDAAAAVLREMNARMGVANTSQALNIQQLQEVMSNVGKPVSPIKTEGKSDVRFASSHDKEFAKMDSIANHFSVRSRKRKSEHTADVGDTTSDSKVFVMHPRLSDAADADDSERIVKRARISTADDKPTAGGKTAKDSAAIRAQLESRRKSARTSAGVSSRKSAGATQQTAKGGFGLMKMVRGIWGSKEKEKEKEKPKEQPKDKENERPVSEVLKNFPSVPTENPLPNFPVAPKDRIVSGGKQSVAPSKIAPKARGQELGPTRSFPIAPKPRATSGLYAPTAASLARHATTSSSATRLTSATGRSRGLAAVTAPAKPVITKATLVPTARLPSPPTTEPVGSGPTRLGANTPKPGAIPSRPASRALPVPPATVGRAATSGSTIQGSTRVVSPTMRRAATTGRATSPPNGRKPAVSPGSKSPLTSIFKQPQTTDAMIMRGSAPTVQPFRLNNAPTQPLQITKRNTISSPSKPAARSPPPPPPPTTRPVRRPRISRSKVIAKLGEKRAAVASPRSSKTRSSIQGRTSFGVKPGPVPVDAAKARMRKSEAASRRNRVVDKGVVGRRSEGAVLRR</sequence>
<feature type="non-terminal residue" evidence="2">
    <location>
        <position position="778"/>
    </location>
</feature>
<feature type="compositionally biased region" description="Basic and acidic residues" evidence="1">
    <location>
        <begin position="750"/>
        <end position="763"/>
    </location>
</feature>
<feature type="compositionally biased region" description="Pro residues" evidence="1">
    <location>
        <begin position="75"/>
        <end position="90"/>
    </location>
</feature>
<feature type="compositionally biased region" description="Polar residues" evidence="1">
    <location>
        <begin position="624"/>
        <end position="640"/>
    </location>
</feature>
<dbReference type="AlphaFoldDB" id="A0A8H7HUV6"/>
<feature type="compositionally biased region" description="Low complexity" evidence="1">
    <location>
        <begin position="602"/>
        <end position="611"/>
    </location>
</feature>
<feature type="compositionally biased region" description="Pro residues" evidence="1">
    <location>
        <begin position="681"/>
        <end position="691"/>
    </location>
</feature>
<proteinExistence type="predicted"/>
<evidence type="ECO:0000313" key="2">
    <source>
        <dbReference type="EMBL" id="KAF8707620.1"/>
    </source>
</evidence>